<dbReference type="Pfam" id="PF13701">
    <property type="entry name" value="DDE_Tnp_1_4"/>
    <property type="match status" value="1"/>
</dbReference>
<dbReference type="RefSeq" id="WP_189908426.1">
    <property type="nucleotide sequence ID" value="NZ_BNBC01000108.1"/>
</dbReference>
<reference evidence="3" key="2">
    <citation type="submission" date="2020-09" db="EMBL/GenBank/DDBJ databases">
        <authorList>
            <person name="Sun Q."/>
            <person name="Ohkuma M."/>
        </authorList>
    </citation>
    <scope>NUCLEOTIDE SEQUENCE</scope>
    <source>
        <strain evidence="3">JCM 3302</strain>
    </source>
</reference>
<feature type="region of interest" description="Disordered" evidence="1">
    <location>
        <begin position="98"/>
        <end position="124"/>
    </location>
</feature>
<dbReference type="InterPro" id="IPR025668">
    <property type="entry name" value="Tnp_DDE_dom"/>
</dbReference>
<keyword evidence="4" id="KW-1185">Reference proteome</keyword>
<comment type="caution">
    <text evidence="3">The sequence shown here is derived from an EMBL/GenBank/DDBJ whole genome shotgun (WGS) entry which is preliminary data.</text>
</comment>
<accession>A0A919ASF3</accession>
<organism evidence="3 4">
    <name type="scientific">Streptomyces spiralis</name>
    <dbReference type="NCBI Taxonomy" id="66376"/>
    <lineage>
        <taxon>Bacteria</taxon>
        <taxon>Bacillati</taxon>
        <taxon>Actinomycetota</taxon>
        <taxon>Actinomycetes</taxon>
        <taxon>Kitasatosporales</taxon>
        <taxon>Streptomycetaceae</taxon>
        <taxon>Streptomyces</taxon>
    </lineage>
</organism>
<dbReference type="AlphaFoldDB" id="A0A919ASF3"/>
<protein>
    <recommendedName>
        <fullName evidence="2">Transposase DDE domain-containing protein</fullName>
    </recommendedName>
</protein>
<reference evidence="3" key="1">
    <citation type="journal article" date="2014" name="Int. J. Syst. Evol. Microbiol.">
        <title>Complete genome sequence of Corynebacterium casei LMG S-19264T (=DSM 44701T), isolated from a smear-ripened cheese.</title>
        <authorList>
            <consortium name="US DOE Joint Genome Institute (JGI-PGF)"/>
            <person name="Walter F."/>
            <person name="Albersmeier A."/>
            <person name="Kalinowski J."/>
            <person name="Ruckert C."/>
        </authorList>
    </citation>
    <scope>NUCLEOTIDE SEQUENCE</scope>
    <source>
        <strain evidence="3">JCM 3302</strain>
    </source>
</reference>
<dbReference type="EMBL" id="BNBC01000108">
    <property type="protein sequence ID" value="GHF21338.1"/>
    <property type="molecule type" value="Genomic_DNA"/>
</dbReference>
<sequence length="213" mass="22422">MDLALTVALGGDCLADTALLRSQPAVLGPVASDPTVSRLIDTLAASGEKALTAIRTARSEVRRRVWELADDRAPDADAQVTVDLDRVLVVARSDKQDAAPDLEEDLRTPPAHGLRRPRPGRTGEPVAALLRPGSAGPNTAAGHVIAARLALARLLTKYRGDVGMPRLRSLAHWHPLARQPQRGSVGSITTLIAPDVRSAATRNASAAASIGNR</sequence>
<name>A0A919ASF3_9ACTN</name>
<dbReference type="Proteomes" id="UP000641386">
    <property type="component" value="Unassembled WGS sequence"/>
</dbReference>
<evidence type="ECO:0000313" key="4">
    <source>
        <dbReference type="Proteomes" id="UP000641386"/>
    </source>
</evidence>
<feature type="domain" description="Transposase DDE" evidence="2">
    <location>
        <begin position="3"/>
        <end position="160"/>
    </location>
</feature>
<gene>
    <name evidence="3" type="ORF">GCM10014715_89390</name>
</gene>
<evidence type="ECO:0000259" key="2">
    <source>
        <dbReference type="Pfam" id="PF13701"/>
    </source>
</evidence>
<evidence type="ECO:0000256" key="1">
    <source>
        <dbReference type="SAM" id="MobiDB-lite"/>
    </source>
</evidence>
<proteinExistence type="predicted"/>
<evidence type="ECO:0000313" key="3">
    <source>
        <dbReference type="EMBL" id="GHF21338.1"/>
    </source>
</evidence>